<feature type="domain" description="CAP-associated" evidence="1">
    <location>
        <begin position="61"/>
        <end position="199"/>
    </location>
</feature>
<dbReference type="Gene3D" id="3.40.33.10">
    <property type="entry name" value="CAP"/>
    <property type="match status" value="1"/>
</dbReference>
<dbReference type="InterPro" id="IPR029410">
    <property type="entry name" value="CAP_assoc"/>
</dbReference>
<comment type="caution">
    <text evidence="2">The sequence shown here is derived from an EMBL/GenBank/DDBJ whole genome shotgun (WGS) entry which is preliminary data.</text>
</comment>
<dbReference type="EMBL" id="JARPXM010000031">
    <property type="protein sequence ID" value="MDT2540224.1"/>
    <property type="molecule type" value="Genomic_DNA"/>
</dbReference>
<evidence type="ECO:0000313" key="2">
    <source>
        <dbReference type="EMBL" id="MDT2540224.1"/>
    </source>
</evidence>
<gene>
    <name evidence="2" type="ORF">P7D78_19145</name>
</gene>
<dbReference type="Pfam" id="PF14504">
    <property type="entry name" value="CAP_assoc_N"/>
    <property type="match status" value="1"/>
</dbReference>
<dbReference type="RefSeq" id="WP_028020683.1">
    <property type="nucleotide sequence ID" value="NZ_CABLCA010000062.1"/>
</dbReference>
<dbReference type="AlphaFoldDB" id="A0AAW8T6G5"/>
<dbReference type="Proteomes" id="UP001249240">
    <property type="component" value="Unassembled WGS sequence"/>
</dbReference>
<evidence type="ECO:0000259" key="1">
    <source>
        <dbReference type="Pfam" id="PF14504"/>
    </source>
</evidence>
<reference evidence="2" key="1">
    <citation type="submission" date="2023-03" db="EMBL/GenBank/DDBJ databases">
        <authorList>
            <person name="Shen W."/>
            <person name="Cai J."/>
        </authorList>
    </citation>
    <scope>NUCLEOTIDE SEQUENCE</scope>
    <source>
        <strain evidence="2">B646-2</strain>
    </source>
</reference>
<accession>A0AAW8T6G5</accession>
<protein>
    <submittedName>
        <fullName evidence="2">CAP-associated domain-containing protein</fullName>
    </submittedName>
</protein>
<proteinExistence type="predicted"/>
<evidence type="ECO:0000313" key="3">
    <source>
        <dbReference type="Proteomes" id="UP001249240"/>
    </source>
</evidence>
<organism evidence="2 3">
    <name type="scientific">Enterococcus raffinosus</name>
    <dbReference type="NCBI Taxonomy" id="71452"/>
    <lineage>
        <taxon>Bacteria</taxon>
        <taxon>Bacillati</taxon>
        <taxon>Bacillota</taxon>
        <taxon>Bacilli</taxon>
        <taxon>Lactobacillales</taxon>
        <taxon>Enterococcaceae</taxon>
        <taxon>Enterococcus</taxon>
    </lineage>
</organism>
<name>A0AAW8T6G5_9ENTE</name>
<sequence length="370" mass="42214">MKRVIGFLSILFLVMIGYYLQPVLFPPTQKKSPAAPTNQVVRHKALKHQSIKAEGYANYISEPIETFEEEFGRPIKIEDSGFFFQTREYSLDQGILEVNVESGQVSTIKVMAKKADVKPFKLGMSSSQLSDQINLSADFALSYDEEPVQIELSENDMRFRPLIAFDNNTFAMLFFNGDNEKLVGAVYLDIENLLRLMPYQINSGNPLANRVQESNLDWTLLNQQKQERTINAMNVYRTLRKLEKLPTADSSMTNSKKLLKSFLTTPKKVLETDRLEEWQTDQGAHLSNLSFELTPTEFKDLAKNAKLDYEDGFFYSPMIDPLFNLLDWISHEHLTEIVTTSDSELGVAINQESVLVLLQEPEKTKDSEIG</sequence>
<dbReference type="InterPro" id="IPR035940">
    <property type="entry name" value="CAP_sf"/>
</dbReference>